<organism evidence="3 4">
    <name type="scientific">Cordylochernes scorpioides</name>
    <dbReference type="NCBI Taxonomy" id="51811"/>
    <lineage>
        <taxon>Eukaryota</taxon>
        <taxon>Metazoa</taxon>
        <taxon>Ecdysozoa</taxon>
        <taxon>Arthropoda</taxon>
        <taxon>Chelicerata</taxon>
        <taxon>Arachnida</taxon>
        <taxon>Pseudoscorpiones</taxon>
        <taxon>Cheliferoidea</taxon>
        <taxon>Chernetidae</taxon>
        <taxon>Cordylochernes</taxon>
    </lineage>
</organism>
<accession>A0ABY6KGW3</accession>
<dbReference type="PANTHER" id="PTHR37984:SF15">
    <property type="entry name" value="INTEGRASE CATALYTIC DOMAIN-CONTAINING PROTEIN"/>
    <property type="match status" value="1"/>
</dbReference>
<dbReference type="InterPro" id="IPR012337">
    <property type="entry name" value="RNaseH-like_sf"/>
</dbReference>
<evidence type="ECO:0000259" key="2">
    <source>
        <dbReference type="PROSITE" id="PS50994"/>
    </source>
</evidence>
<dbReference type="SUPFAM" id="SSF53098">
    <property type="entry name" value="Ribonuclease H-like"/>
    <property type="match status" value="1"/>
</dbReference>
<dbReference type="PANTHER" id="PTHR37984">
    <property type="entry name" value="PROTEIN CBG26694"/>
    <property type="match status" value="1"/>
</dbReference>
<dbReference type="InterPro" id="IPR050951">
    <property type="entry name" value="Retrovirus_Pol_polyprotein"/>
</dbReference>
<reference evidence="3 4" key="1">
    <citation type="submission" date="2022-01" db="EMBL/GenBank/DDBJ databases">
        <title>A chromosomal length assembly of Cordylochernes scorpioides.</title>
        <authorList>
            <person name="Zeh D."/>
            <person name="Zeh J."/>
        </authorList>
    </citation>
    <scope>NUCLEOTIDE SEQUENCE [LARGE SCALE GENOMIC DNA]</scope>
    <source>
        <strain evidence="3">IN4F17</strain>
        <tissue evidence="3">Whole Body</tissue>
    </source>
</reference>
<dbReference type="EMBL" id="CP092867">
    <property type="protein sequence ID" value="UYV67984.1"/>
    <property type="molecule type" value="Genomic_DNA"/>
</dbReference>
<dbReference type="Gene3D" id="3.30.420.10">
    <property type="entry name" value="Ribonuclease H-like superfamily/Ribonuclease H"/>
    <property type="match status" value="1"/>
</dbReference>
<proteinExistence type="predicted"/>
<evidence type="ECO:0000313" key="4">
    <source>
        <dbReference type="Proteomes" id="UP001235939"/>
    </source>
</evidence>
<dbReference type="InterPro" id="IPR001584">
    <property type="entry name" value="Integrase_cat-core"/>
</dbReference>
<keyword evidence="1" id="KW-0812">Transmembrane</keyword>
<feature type="domain" description="Integrase catalytic" evidence="2">
    <location>
        <begin position="582"/>
        <end position="681"/>
    </location>
</feature>
<dbReference type="Pfam" id="PF00665">
    <property type="entry name" value="rve"/>
    <property type="match status" value="1"/>
</dbReference>
<feature type="transmembrane region" description="Helical" evidence="1">
    <location>
        <begin position="231"/>
        <end position="248"/>
    </location>
</feature>
<keyword evidence="1" id="KW-1133">Transmembrane helix</keyword>
<dbReference type="Proteomes" id="UP001235939">
    <property type="component" value="Chromosome 05"/>
</dbReference>
<sequence>MSHTQNNHSTPYTDINRARKIAHTRTQNKHLQDKNIYDQRHKQPHFEVGDLVLVKLYHHPNTGKLAPYFTGPHTVLEIISPNVVRIDRPNQPLQRDNDTINVNKLKLYTETIRYISPPAVRICHIKHKPNYPFPSKHLTPELFPADPLRFKPTNSEPFRNLDPAIFATRRFAPFFPDIKNCEPDNQFNHNTPLPKDSKQCEIERSTMNKVRTNISESPFTTIWKNMFRYPIFHLIFILCLLVLPYNYFDTFQDIVSVNVYSESLLKEVERHDITFTTDDAKDHHGSRIFSVHHDSIIPATAQFKQESDYKPYAANGSEIITFGVKILNLDLGLRRDFQWPFIIANVKRGILGAEFLFKYNFLVDINKRKLIDGLTNLEIICEAISTFEGSITTVKANSTFNLIAQFPDITKPLLSQTLDLRFSSETRKASPRQLQQLHFISQFSTEICHISGQDNVVADTLSRIEELTLIDYDVIADEQILDSELNNLQTNVQTSLKFKQYPLPSGKQFWCNTSTANIRPYLPNSHRMRMFHQIHGLSHPRIRSTIKPSIRKDVLQWSRDCGACQRNKINRHTKNIFGTFQMSTEKFNDIHIDLVGPLPPSNNYIYCLTCIDRYSNWMEAIPFENNSADTVARALYNNRITRYGTPLRLVTDRGAQFTSDTFANLTKICGIKLQHTTAYHP</sequence>
<dbReference type="PROSITE" id="PS50994">
    <property type="entry name" value="INTEGRASE"/>
    <property type="match status" value="1"/>
</dbReference>
<evidence type="ECO:0000313" key="3">
    <source>
        <dbReference type="EMBL" id="UYV67984.1"/>
    </source>
</evidence>
<name>A0ABY6KGW3_9ARAC</name>
<gene>
    <name evidence="3" type="ORF">LAZ67_5002702</name>
</gene>
<protein>
    <recommendedName>
        <fullName evidence="2">Integrase catalytic domain-containing protein</fullName>
    </recommendedName>
</protein>
<dbReference type="InterPro" id="IPR036397">
    <property type="entry name" value="RNaseH_sf"/>
</dbReference>
<keyword evidence="4" id="KW-1185">Reference proteome</keyword>
<evidence type="ECO:0000256" key="1">
    <source>
        <dbReference type="SAM" id="Phobius"/>
    </source>
</evidence>
<keyword evidence="1" id="KW-0472">Membrane</keyword>